<organism evidence="1 2">
    <name type="scientific">Trypanosoma cruzi marinkellei</name>
    <dbReference type="NCBI Taxonomy" id="85056"/>
    <lineage>
        <taxon>Eukaryota</taxon>
        <taxon>Discoba</taxon>
        <taxon>Euglenozoa</taxon>
        <taxon>Kinetoplastea</taxon>
        <taxon>Metakinetoplastina</taxon>
        <taxon>Trypanosomatida</taxon>
        <taxon>Trypanosomatidae</taxon>
        <taxon>Trypanosoma</taxon>
        <taxon>Schizotrypanum</taxon>
    </lineage>
</organism>
<accession>K2N0Y0</accession>
<proteinExistence type="predicted"/>
<protein>
    <submittedName>
        <fullName evidence="1">Major vault protein, putative</fullName>
    </submittedName>
</protein>
<sequence length="217" mass="25256">MTTLVVSTQHPKRLWISNFKGKEEKCHLTGENTPVNVVPKKQILRFTWIPTKFQQRQQVVVLTMYVATHGNRILQVQNIRFLHKQHASGFNQPKCVGLLQDTTCLEVLLENCGVGHTYIPINTTITTRIACQLTWKQSILFKRKQRRWFNRGQPSFRIHAAHHLASKSTPWKHREREREEEKLFSGITKTKEKNNITNLESKIRKCPGNNAQAAPYH</sequence>
<evidence type="ECO:0000313" key="2">
    <source>
        <dbReference type="Proteomes" id="UP000007350"/>
    </source>
</evidence>
<reference evidence="1 2" key="1">
    <citation type="journal article" date="2012" name="BMC Genomics">
        <title>Comparative genomic analysis of human infective Trypanosoma cruzi lineages with the bat-restricted subspecies T. cruzi marinkellei.</title>
        <authorList>
            <person name="Franzen O."/>
            <person name="Talavera-Lopez C."/>
            <person name="Ochaya S."/>
            <person name="Butler C.E."/>
            <person name="Messenger L.A."/>
            <person name="Lewis M.D."/>
            <person name="Llewellyn M.S."/>
            <person name="Marinkelle C.J."/>
            <person name="Tyler K.M."/>
            <person name="Miles M.A."/>
            <person name="Andersson B."/>
        </authorList>
    </citation>
    <scope>NUCLEOTIDE SEQUENCE [LARGE SCALE GENOMIC DNA]</scope>
    <source>
        <strain evidence="1 2">B7</strain>
    </source>
</reference>
<dbReference type="AlphaFoldDB" id="K2N0Y0"/>
<keyword evidence="2" id="KW-1185">Reference proteome</keyword>
<gene>
    <name evidence="1" type="ORF">MOQ_004566</name>
</gene>
<comment type="caution">
    <text evidence="1">The sequence shown here is derived from an EMBL/GenBank/DDBJ whole genome shotgun (WGS) entry which is preliminary data.</text>
</comment>
<name>K2N0Y0_TRYCR</name>
<dbReference type="EMBL" id="AHKC01010704">
    <property type="protein sequence ID" value="EKF31594.1"/>
    <property type="molecule type" value="Genomic_DNA"/>
</dbReference>
<evidence type="ECO:0000313" key="1">
    <source>
        <dbReference type="EMBL" id="EKF31594.1"/>
    </source>
</evidence>
<dbReference type="Proteomes" id="UP000007350">
    <property type="component" value="Unassembled WGS sequence"/>
</dbReference>